<dbReference type="Pfam" id="PF02826">
    <property type="entry name" value="2-Hacid_dh_C"/>
    <property type="match status" value="1"/>
</dbReference>
<dbReference type="PANTHER" id="PTHR10996">
    <property type="entry name" value="2-HYDROXYACID DEHYDROGENASE-RELATED"/>
    <property type="match status" value="1"/>
</dbReference>
<dbReference type="GO" id="GO:0016618">
    <property type="term" value="F:hydroxypyruvate reductase [NAD(P)H] activity"/>
    <property type="evidence" value="ECO:0007669"/>
    <property type="project" value="TreeGrafter"/>
</dbReference>
<sequence>MAEIDKPRPAVWIHARQKDDPTQGFNPEFCERVEKHFDIICHKDLVANPILGANIVGALVRGSRMYLENTLDLLPNLKIIANNGVGVDHIDVKKYNQLGVKVANTPDVLCDSVADMAVTLMLASARNLIPGVKLAMGSEPVQELNQNWLGNDVCFATLGIVGMGGIGFKIAQRAKAFQMNIYYHNRKRRSTAEESTVGASYCASLEELLPKCDYLIIACPQTPETVGMFSEARFKQMKPSATIINVARGKIIDQEALYTALKNKTIKAAALDVTYPEPLPRDHPLLTLPNIIISPHTGSATVETRRKMEMLMLENVLAEVEGRPLPSEVKG</sequence>
<dbReference type="GO" id="GO:0051287">
    <property type="term" value="F:NAD binding"/>
    <property type="evidence" value="ECO:0007669"/>
    <property type="project" value="InterPro"/>
</dbReference>
<dbReference type="Proteomes" id="UP000085678">
    <property type="component" value="Unplaced"/>
</dbReference>
<dbReference type="PROSITE" id="PS00065">
    <property type="entry name" value="D_2_HYDROXYACID_DH_1"/>
    <property type="match status" value="1"/>
</dbReference>
<dbReference type="Pfam" id="PF00389">
    <property type="entry name" value="2-Hacid_dh"/>
    <property type="match status" value="1"/>
</dbReference>
<evidence type="ECO:0000256" key="4">
    <source>
        <dbReference type="RuleBase" id="RU003719"/>
    </source>
</evidence>
<dbReference type="GO" id="GO:0030267">
    <property type="term" value="F:glyoxylate reductase (NADPH) activity"/>
    <property type="evidence" value="ECO:0007669"/>
    <property type="project" value="TreeGrafter"/>
</dbReference>
<dbReference type="InterPro" id="IPR006139">
    <property type="entry name" value="D-isomer_2_OHA_DH_cat_dom"/>
</dbReference>
<dbReference type="InterPro" id="IPR006140">
    <property type="entry name" value="D-isomer_DH_NAD-bd"/>
</dbReference>
<dbReference type="Gene3D" id="3.40.50.720">
    <property type="entry name" value="NAD(P)-binding Rossmann-like Domain"/>
    <property type="match status" value="2"/>
</dbReference>
<evidence type="ECO:0000259" key="5">
    <source>
        <dbReference type="Pfam" id="PF00389"/>
    </source>
</evidence>
<evidence type="ECO:0000256" key="3">
    <source>
        <dbReference type="ARBA" id="ARBA00073306"/>
    </source>
</evidence>
<reference evidence="8" key="1">
    <citation type="submission" date="2025-08" db="UniProtKB">
        <authorList>
            <consortium name="RefSeq"/>
        </authorList>
    </citation>
    <scope>IDENTIFICATION</scope>
    <source>
        <tissue evidence="8">Gonads</tissue>
    </source>
</reference>
<dbReference type="AlphaFoldDB" id="A0A1S3IH11"/>
<evidence type="ECO:0000313" key="7">
    <source>
        <dbReference type="Proteomes" id="UP000085678"/>
    </source>
</evidence>
<evidence type="ECO:0000313" key="8">
    <source>
        <dbReference type="RefSeq" id="XP_013396769.1"/>
    </source>
</evidence>
<dbReference type="CDD" id="cd05301">
    <property type="entry name" value="GDH"/>
    <property type="match status" value="1"/>
</dbReference>
<accession>A0A1S3IH11</accession>
<name>A0A1S3IH11_LINAN</name>
<dbReference type="GO" id="GO:0005829">
    <property type="term" value="C:cytosol"/>
    <property type="evidence" value="ECO:0007669"/>
    <property type="project" value="TreeGrafter"/>
</dbReference>
<dbReference type="InParanoid" id="A0A1S3IH11"/>
<keyword evidence="7" id="KW-1185">Reference proteome</keyword>
<protein>
    <recommendedName>
        <fullName evidence="3">Glyoxylate reductase/hydroxypyruvate reductase</fullName>
    </recommendedName>
</protein>
<evidence type="ECO:0000256" key="2">
    <source>
        <dbReference type="ARBA" id="ARBA00023002"/>
    </source>
</evidence>
<gene>
    <name evidence="8" type="primary">LOC106163656</name>
</gene>
<dbReference type="InterPro" id="IPR036291">
    <property type="entry name" value="NAD(P)-bd_dom_sf"/>
</dbReference>
<dbReference type="SUPFAM" id="SSF52283">
    <property type="entry name" value="Formate/glycerate dehydrogenase catalytic domain-like"/>
    <property type="match status" value="1"/>
</dbReference>
<evidence type="ECO:0000259" key="6">
    <source>
        <dbReference type="Pfam" id="PF02826"/>
    </source>
</evidence>
<dbReference type="GeneID" id="106163656"/>
<dbReference type="FunFam" id="3.40.50.720:FF:000026">
    <property type="entry name" value="Glyoxylate/hydroxypyruvate reductase B"/>
    <property type="match status" value="1"/>
</dbReference>
<dbReference type="InterPro" id="IPR029752">
    <property type="entry name" value="D-isomer_DH_CS1"/>
</dbReference>
<dbReference type="PANTHER" id="PTHR10996:SF257">
    <property type="entry name" value="GLYOXYLATE REDUCTASE 1"/>
    <property type="match status" value="1"/>
</dbReference>
<proteinExistence type="inferred from homology"/>
<dbReference type="OMA" id="HMGTETC"/>
<dbReference type="SUPFAM" id="SSF51735">
    <property type="entry name" value="NAD(P)-binding Rossmann-fold domains"/>
    <property type="match status" value="1"/>
</dbReference>
<feature type="domain" description="D-isomer specific 2-hydroxyacid dehydrogenase NAD-binding" evidence="6">
    <location>
        <begin position="119"/>
        <end position="298"/>
    </location>
</feature>
<comment type="similarity">
    <text evidence="1 4">Belongs to the D-isomer specific 2-hydroxyacid dehydrogenase family.</text>
</comment>
<evidence type="ECO:0000256" key="1">
    <source>
        <dbReference type="ARBA" id="ARBA00005854"/>
    </source>
</evidence>
<dbReference type="InterPro" id="IPR050223">
    <property type="entry name" value="D-isomer_2-hydroxyacid_DH"/>
</dbReference>
<dbReference type="OrthoDB" id="298012at2759"/>
<dbReference type="KEGG" id="lak:106163656"/>
<organism evidence="7 8">
    <name type="scientific">Lingula anatina</name>
    <name type="common">Brachiopod</name>
    <name type="synonym">Lingula unguis</name>
    <dbReference type="NCBI Taxonomy" id="7574"/>
    <lineage>
        <taxon>Eukaryota</taxon>
        <taxon>Metazoa</taxon>
        <taxon>Spiralia</taxon>
        <taxon>Lophotrochozoa</taxon>
        <taxon>Brachiopoda</taxon>
        <taxon>Linguliformea</taxon>
        <taxon>Lingulata</taxon>
        <taxon>Lingulida</taxon>
        <taxon>Linguloidea</taxon>
        <taxon>Lingulidae</taxon>
        <taxon>Lingula</taxon>
    </lineage>
</organism>
<feature type="domain" description="D-isomer specific 2-hydroxyacid dehydrogenase catalytic" evidence="5">
    <location>
        <begin position="27"/>
        <end position="330"/>
    </location>
</feature>
<dbReference type="STRING" id="7574.A0A1S3IH11"/>
<dbReference type="RefSeq" id="XP_013396769.1">
    <property type="nucleotide sequence ID" value="XM_013541315.2"/>
</dbReference>
<keyword evidence="2 4" id="KW-0560">Oxidoreductase</keyword>